<organism evidence="2">
    <name type="scientific">Anguilla anguilla</name>
    <name type="common">European freshwater eel</name>
    <name type="synonym">Muraena anguilla</name>
    <dbReference type="NCBI Taxonomy" id="7936"/>
    <lineage>
        <taxon>Eukaryota</taxon>
        <taxon>Metazoa</taxon>
        <taxon>Chordata</taxon>
        <taxon>Craniata</taxon>
        <taxon>Vertebrata</taxon>
        <taxon>Euteleostomi</taxon>
        <taxon>Actinopterygii</taxon>
        <taxon>Neopterygii</taxon>
        <taxon>Teleostei</taxon>
        <taxon>Anguilliformes</taxon>
        <taxon>Anguillidae</taxon>
        <taxon>Anguilla</taxon>
    </lineage>
</organism>
<protein>
    <submittedName>
        <fullName evidence="2">Uncharacterized protein</fullName>
    </submittedName>
</protein>
<dbReference type="EMBL" id="GBXM01066696">
    <property type="protein sequence ID" value="JAH41881.1"/>
    <property type="molecule type" value="Transcribed_RNA"/>
</dbReference>
<evidence type="ECO:0000313" key="2">
    <source>
        <dbReference type="EMBL" id="JAH41881.1"/>
    </source>
</evidence>
<feature type="compositionally biased region" description="Basic residues" evidence="1">
    <location>
        <begin position="7"/>
        <end position="18"/>
    </location>
</feature>
<dbReference type="AlphaFoldDB" id="A0A0E9SKP5"/>
<proteinExistence type="predicted"/>
<feature type="region of interest" description="Disordered" evidence="1">
    <location>
        <begin position="1"/>
        <end position="45"/>
    </location>
</feature>
<evidence type="ECO:0000256" key="1">
    <source>
        <dbReference type="SAM" id="MobiDB-lite"/>
    </source>
</evidence>
<reference evidence="2" key="2">
    <citation type="journal article" date="2015" name="Fish Shellfish Immunol.">
        <title>Early steps in the European eel (Anguilla anguilla)-Vibrio vulnificus interaction in the gills: Role of the RtxA13 toxin.</title>
        <authorList>
            <person name="Callol A."/>
            <person name="Pajuelo D."/>
            <person name="Ebbesson L."/>
            <person name="Teles M."/>
            <person name="MacKenzie S."/>
            <person name="Amaro C."/>
        </authorList>
    </citation>
    <scope>NUCLEOTIDE SEQUENCE</scope>
</reference>
<sequence length="67" mass="7212">MAEGTSHPHRSTGPHRKCTGSANGISHPHIRASLSPAPIPPNPALTLPMKMKPTLKKIKVNLKRFAV</sequence>
<name>A0A0E9SKP5_ANGAN</name>
<reference evidence="2" key="1">
    <citation type="submission" date="2014-11" db="EMBL/GenBank/DDBJ databases">
        <authorList>
            <person name="Amaro Gonzalez C."/>
        </authorList>
    </citation>
    <scope>NUCLEOTIDE SEQUENCE</scope>
</reference>
<accession>A0A0E9SKP5</accession>